<comment type="caution">
    <text evidence="1">The sequence shown here is derived from an EMBL/GenBank/DDBJ whole genome shotgun (WGS) entry which is preliminary data.</text>
</comment>
<name>A0ACC2L732_PERAE</name>
<evidence type="ECO:0000313" key="1">
    <source>
        <dbReference type="EMBL" id="KAJ8629206.1"/>
    </source>
</evidence>
<gene>
    <name evidence="1" type="ORF">MRB53_022529</name>
</gene>
<organism evidence="1 2">
    <name type="scientific">Persea americana</name>
    <name type="common">Avocado</name>
    <dbReference type="NCBI Taxonomy" id="3435"/>
    <lineage>
        <taxon>Eukaryota</taxon>
        <taxon>Viridiplantae</taxon>
        <taxon>Streptophyta</taxon>
        <taxon>Embryophyta</taxon>
        <taxon>Tracheophyta</taxon>
        <taxon>Spermatophyta</taxon>
        <taxon>Magnoliopsida</taxon>
        <taxon>Magnoliidae</taxon>
        <taxon>Laurales</taxon>
        <taxon>Lauraceae</taxon>
        <taxon>Persea</taxon>
    </lineage>
</organism>
<dbReference type="Proteomes" id="UP001234297">
    <property type="component" value="Chromosome 7"/>
</dbReference>
<reference evidence="1 2" key="1">
    <citation type="journal article" date="2022" name="Hortic Res">
        <title>A haplotype resolved chromosomal level avocado genome allows analysis of novel avocado genes.</title>
        <authorList>
            <person name="Nath O."/>
            <person name="Fletcher S.J."/>
            <person name="Hayward A."/>
            <person name="Shaw L.M."/>
            <person name="Masouleh A.K."/>
            <person name="Furtado A."/>
            <person name="Henry R.J."/>
            <person name="Mitter N."/>
        </authorList>
    </citation>
    <scope>NUCLEOTIDE SEQUENCE [LARGE SCALE GENOMIC DNA]</scope>
    <source>
        <strain evidence="2">cv. Hass</strain>
    </source>
</reference>
<evidence type="ECO:0000313" key="2">
    <source>
        <dbReference type="Proteomes" id="UP001234297"/>
    </source>
</evidence>
<protein>
    <submittedName>
        <fullName evidence="1">Uncharacterized protein</fullName>
    </submittedName>
</protein>
<dbReference type="EMBL" id="CM056815">
    <property type="protein sequence ID" value="KAJ8629206.1"/>
    <property type="molecule type" value="Genomic_DNA"/>
</dbReference>
<sequence length="1034" mass="113884">MELSSNIAVVVVRWLWLFFFIHATLLMWPVVGSVTTKDSANATDALALLAFKHQLRSDSLSTWNDSLPLCQWQGIACGRRHSQRVVAMNLTRLRLVGPLSPFIANLTFLRVIDLSNNKLTGQIPQEIGRLFRLRYLNLSNNSVGGEIPTNLTHCWRLIAIDFNRNKLTGRIPVELGFLSKLNTLRLSRNRLTGSIPTSLGNLSSLTHFSVGSTELEGNIPKELGQITNLFFFNIQKNKLSGTIPPTLYNLSSMATFSVSQNRLSGSLPPDFGVTLPNLVQFFAGGNQFTGPIPISLSNASRLEIFELSTNRFTGSIPTNLGRLQGLRQLGLQRNLLESGGDQDMSFLSSLTNCSLLKSLSLCNNRLTGALPNSVANLSTTLQDINLGDNQIFGSIPSGIGNLQNLILLGMHSNFITGMIPEGIGKLNKLQVLTCSYNNFSGEIPASIGNHTQLSILFLHTNNLQGIIPSTLKNCQRLSKLYLGHNNLTGNIPKQIFSITTLRSLNLVANSLVGSLPTEVGNSKSLQLLGVSNNKLSGEIPKSLDNCLSLENLFIEGNFFQGAFPSLSALKGMLRMDISHNNFSGKFPDYLEKLRHLQYLNLSYNDFEGKVPQGGIFKNASAISVIGNKKLCGGSPVLLLPECPSEDGKKQSQHFSKKQMIAILIGSVLCSVLLLFLLYYYYIRKSKKHPHPHSIKHPLEEQFTKISYGDLCKATDGFSSTNLIGVGSYGSVYKGYLDHITKSVAVKVLNLQRQGASKSFIVECKALRNIRHRNLLKVLTVCSSIDFKGDDFKALVFDYMANGNLEQWLHPSMDEQHQSKNLTLIQRLNIAVDVAFALNYLHTCCEKPIVHCDIKPSNILLDDDMNALVGDFGLARFLSEAINNGFQNDTNSPSIRGTIGYVAPEYGMGSEVSIFGDIYSYGILLLEIFTGKKPTDEIFNGGLSLHQFAKLALPERVLEIVDQNLLSIEVEGLNESQIHTNANSKLEKCLISAITVGLACSAISMKDRMDIEDAMVEMQRVRDIYLGVGINDTNN</sequence>
<accession>A0ACC2L732</accession>
<proteinExistence type="predicted"/>
<keyword evidence="2" id="KW-1185">Reference proteome</keyword>